<evidence type="ECO:0000313" key="1">
    <source>
        <dbReference type="EMBL" id="MCI0129214.1"/>
    </source>
</evidence>
<gene>
    <name evidence="1" type="ORF">ML536_20470</name>
</gene>
<organism evidence="1 2">
    <name type="scientific">Paradevosia shaoguanensis</name>
    <dbReference type="NCBI Taxonomy" id="1335043"/>
    <lineage>
        <taxon>Bacteria</taxon>
        <taxon>Pseudomonadati</taxon>
        <taxon>Pseudomonadota</taxon>
        <taxon>Alphaproteobacteria</taxon>
        <taxon>Hyphomicrobiales</taxon>
        <taxon>Devosiaceae</taxon>
        <taxon>Paradevosia</taxon>
    </lineage>
</organism>
<name>A0AA41QR13_9HYPH</name>
<sequence length="198" mass="22455">MAGFAQLFRVAAKETAEETREEIIATARREHARVMQAEPRPSRFIRTVDGVRGASEEAVRADGRIEYVYPRLEEVVRFALETLFDLSPVLSGDYRNGHQLFVDGVAVPNLEAWDGESEVVICNYLPYARKIEVGKMRMRVPGTDHVYEQAEVIVAQRYGNAARVFFTYQGVMQGARLGRAEGGNRSDLRYPCLRIRSR</sequence>
<protein>
    <submittedName>
        <fullName evidence="1">Uncharacterized protein</fullName>
    </submittedName>
</protein>
<evidence type="ECO:0000313" key="2">
    <source>
        <dbReference type="Proteomes" id="UP001156140"/>
    </source>
</evidence>
<dbReference type="AlphaFoldDB" id="A0AA41QR13"/>
<proteinExistence type="predicted"/>
<keyword evidence="2" id="KW-1185">Reference proteome</keyword>
<comment type="caution">
    <text evidence="1">The sequence shown here is derived from an EMBL/GenBank/DDBJ whole genome shotgun (WGS) entry which is preliminary data.</text>
</comment>
<dbReference type="Proteomes" id="UP001156140">
    <property type="component" value="Unassembled WGS sequence"/>
</dbReference>
<dbReference type="EMBL" id="JALAZD010000004">
    <property type="protein sequence ID" value="MCI0129214.1"/>
    <property type="molecule type" value="Genomic_DNA"/>
</dbReference>
<accession>A0AA41QR13</accession>
<dbReference type="RefSeq" id="WP_281737157.1">
    <property type="nucleotide sequence ID" value="NZ_JAKETQ010000004.1"/>
</dbReference>
<reference evidence="1" key="1">
    <citation type="submission" date="2022-03" db="EMBL/GenBank/DDBJ databases">
        <title>The complete genome sequence of a Methyloterrigena soli.</title>
        <authorList>
            <person name="Zi Z."/>
        </authorList>
    </citation>
    <scope>NUCLEOTIDE SEQUENCE</scope>
    <source>
        <strain evidence="1">M48</strain>
    </source>
</reference>